<name>A0A6V2W2N1_EMIHU</name>
<gene>
    <name evidence="1" type="ORF">EHUX00137_LOCUS38761</name>
    <name evidence="2" type="ORF">EHUX00137_LOCUS38762</name>
</gene>
<sequence>MRHKFCLVTRGDYPSTRKVTEHLLLVGSMGCIPILALGNLPSPLATLPLSAAFNLCRITYIVDNDRAAFGEATLNALTAVTEQEARIRWAEAATLQSAFVYRGNSSLKEPSAAEAVLAMLCHHARTLRGGLCRQGRFVQDPAGAYRSVTPDTCPPPQVTETERREEIGVGAVGAANFN</sequence>
<protein>
    <submittedName>
        <fullName evidence="1">Uncharacterized protein</fullName>
    </submittedName>
</protein>
<dbReference type="EMBL" id="HBIR01049656">
    <property type="protein sequence ID" value="CAE0584810.1"/>
    <property type="molecule type" value="Transcribed_RNA"/>
</dbReference>
<accession>A0A6V2W2N1</accession>
<dbReference type="AlphaFoldDB" id="A0A6V2W2N1"/>
<organism evidence="1">
    <name type="scientific">Emiliania huxleyi</name>
    <name type="common">Coccolithophore</name>
    <name type="synonym">Pontosphaera huxleyi</name>
    <dbReference type="NCBI Taxonomy" id="2903"/>
    <lineage>
        <taxon>Eukaryota</taxon>
        <taxon>Haptista</taxon>
        <taxon>Haptophyta</taxon>
        <taxon>Prymnesiophyceae</taxon>
        <taxon>Isochrysidales</taxon>
        <taxon>Noelaerhabdaceae</taxon>
        <taxon>Emiliania</taxon>
    </lineage>
</organism>
<reference evidence="1" key="1">
    <citation type="submission" date="2021-01" db="EMBL/GenBank/DDBJ databases">
        <authorList>
            <person name="Corre E."/>
            <person name="Pelletier E."/>
            <person name="Niang G."/>
            <person name="Scheremetjew M."/>
            <person name="Finn R."/>
            <person name="Kale V."/>
            <person name="Holt S."/>
            <person name="Cochrane G."/>
            <person name="Meng A."/>
            <person name="Brown T."/>
            <person name="Cohen L."/>
        </authorList>
    </citation>
    <scope>NUCLEOTIDE SEQUENCE</scope>
    <source>
        <strain evidence="1">379</strain>
    </source>
</reference>
<evidence type="ECO:0000313" key="2">
    <source>
        <dbReference type="EMBL" id="CAE0584811.1"/>
    </source>
</evidence>
<dbReference type="EMBL" id="HBIR01049657">
    <property type="protein sequence ID" value="CAE0584811.1"/>
    <property type="molecule type" value="Transcribed_RNA"/>
</dbReference>
<evidence type="ECO:0000313" key="1">
    <source>
        <dbReference type="EMBL" id="CAE0584810.1"/>
    </source>
</evidence>
<proteinExistence type="predicted"/>